<keyword evidence="5" id="KW-0325">Glycoprotein</keyword>
<dbReference type="PANTHER" id="PTHR24038">
    <property type="entry name" value="STABILIN"/>
    <property type="match status" value="1"/>
</dbReference>
<comment type="caution">
    <text evidence="6">Lacks conserved residue(s) required for the propagation of feature annotation.</text>
</comment>
<dbReference type="Pfam" id="PF12947">
    <property type="entry name" value="EGF_3"/>
    <property type="match status" value="1"/>
</dbReference>
<organism evidence="7 8">
    <name type="scientific">Paramuricea clavata</name>
    <name type="common">Red gorgonian</name>
    <name type="synonym">Violescent sea-whip</name>
    <dbReference type="NCBI Taxonomy" id="317549"/>
    <lineage>
        <taxon>Eukaryota</taxon>
        <taxon>Metazoa</taxon>
        <taxon>Cnidaria</taxon>
        <taxon>Anthozoa</taxon>
        <taxon>Octocorallia</taxon>
        <taxon>Malacalcyonacea</taxon>
        <taxon>Plexauridae</taxon>
        <taxon>Paramuricea</taxon>
    </lineage>
</organism>
<sequence length="227" mass="24833">SSCRPCRATTLRCRFGYRYAGKEDCFYTAFGSRFIGCKAVCVRPIKIRQCCPGFYGTFCTACPGENGKACFANGKCHDSRSGSGSCHCNGSFYGTACERCKPGHYGPTCKKCSCYGNTTCDQKNGFCRCPPDRKGLTCNKTATYDKCSHGNVTFQCHQHASCFQNGTINATCKCDYGFEGNGTNCERTNMCKGNGGCSPHADCKYDGILNRTCTCKINYEGDGFWCR</sequence>
<evidence type="ECO:0000256" key="6">
    <source>
        <dbReference type="PROSITE-ProRule" id="PRU00076"/>
    </source>
</evidence>
<evidence type="ECO:0000313" key="8">
    <source>
        <dbReference type="Proteomes" id="UP001152795"/>
    </source>
</evidence>
<accession>A0A6S7INE5</accession>
<keyword evidence="3" id="KW-0472">Membrane</keyword>
<gene>
    <name evidence="7" type="ORF">PACLA_8A015199</name>
</gene>
<evidence type="ECO:0000256" key="1">
    <source>
        <dbReference type="ARBA" id="ARBA00004479"/>
    </source>
</evidence>
<comment type="caution">
    <text evidence="7">The sequence shown here is derived from an EMBL/GenBank/DDBJ whole genome shotgun (WGS) entry which is preliminary data.</text>
</comment>
<dbReference type="PROSITE" id="PS00022">
    <property type="entry name" value="EGF_1"/>
    <property type="match status" value="1"/>
</dbReference>
<dbReference type="PROSITE" id="PS01186">
    <property type="entry name" value="EGF_2"/>
    <property type="match status" value="1"/>
</dbReference>
<reference evidence="7" key="1">
    <citation type="submission" date="2020-04" db="EMBL/GenBank/DDBJ databases">
        <authorList>
            <person name="Alioto T."/>
            <person name="Alioto T."/>
            <person name="Gomez Garrido J."/>
        </authorList>
    </citation>
    <scope>NUCLEOTIDE SEQUENCE</scope>
    <source>
        <strain evidence="7">A484AB</strain>
    </source>
</reference>
<feature type="non-terminal residue" evidence="7">
    <location>
        <position position="227"/>
    </location>
</feature>
<evidence type="ECO:0000256" key="4">
    <source>
        <dbReference type="ARBA" id="ARBA00023157"/>
    </source>
</evidence>
<dbReference type="InterPro" id="IPR000742">
    <property type="entry name" value="EGF"/>
</dbReference>
<protein>
    <submittedName>
        <fullName evidence="7">Stabilin-2 isoform X2</fullName>
    </submittedName>
</protein>
<dbReference type="SMART" id="SM00181">
    <property type="entry name" value="EGF"/>
    <property type="match status" value="3"/>
</dbReference>
<keyword evidence="4 6" id="KW-1015">Disulfide bond</keyword>
<dbReference type="Gene3D" id="2.170.300.10">
    <property type="entry name" value="Tie2 ligand-binding domain superfamily"/>
    <property type="match status" value="1"/>
</dbReference>
<dbReference type="PANTHER" id="PTHR24038:SF11">
    <property type="entry name" value="INTEGRIN BETA-LIKE PROTEIN E"/>
    <property type="match status" value="1"/>
</dbReference>
<dbReference type="InterPro" id="IPR024731">
    <property type="entry name" value="NELL2-like_EGF"/>
</dbReference>
<evidence type="ECO:0000256" key="2">
    <source>
        <dbReference type="ARBA" id="ARBA00022536"/>
    </source>
</evidence>
<dbReference type="InterPro" id="IPR002049">
    <property type="entry name" value="LE_dom"/>
</dbReference>
<name>A0A6S7INE5_PARCT</name>
<comment type="subcellular location">
    <subcellularLocation>
        <location evidence="1">Membrane</location>
        <topology evidence="1">Single-pass type I membrane protein</topology>
    </subcellularLocation>
</comment>
<proteinExistence type="predicted"/>
<dbReference type="PROSITE" id="PS50026">
    <property type="entry name" value="EGF_3"/>
    <property type="match status" value="2"/>
</dbReference>
<keyword evidence="2 6" id="KW-0245">EGF-like domain</keyword>
<dbReference type="GO" id="GO:0016020">
    <property type="term" value="C:membrane"/>
    <property type="evidence" value="ECO:0007669"/>
    <property type="project" value="UniProtKB-SubCell"/>
</dbReference>
<dbReference type="SMART" id="SM00180">
    <property type="entry name" value="EGF_Lam"/>
    <property type="match status" value="2"/>
</dbReference>
<evidence type="ECO:0000256" key="3">
    <source>
        <dbReference type="ARBA" id="ARBA00023136"/>
    </source>
</evidence>
<dbReference type="Gene3D" id="2.10.25.10">
    <property type="entry name" value="Laminin"/>
    <property type="match status" value="1"/>
</dbReference>
<dbReference type="PROSITE" id="PS01248">
    <property type="entry name" value="EGF_LAM_1"/>
    <property type="match status" value="1"/>
</dbReference>
<feature type="disulfide bond" evidence="6">
    <location>
        <begin position="88"/>
        <end position="97"/>
    </location>
</feature>
<dbReference type="OrthoDB" id="8955208at2759"/>
<feature type="non-terminal residue" evidence="7">
    <location>
        <position position="1"/>
    </location>
</feature>
<dbReference type="EMBL" id="CACRXK020010361">
    <property type="protein sequence ID" value="CAB4019226.1"/>
    <property type="molecule type" value="Genomic_DNA"/>
</dbReference>
<dbReference type="AlphaFoldDB" id="A0A6S7INE5"/>
<dbReference type="Proteomes" id="UP001152795">
    <property type="component" value="Unassembled WGS sequence"/>
</dbReference>
<evidence type="ECO:0000313" key="7">
    <source>
        <dbReference type="EMBL" id="CAB4019226.1"/>
    </source>
</evidence>
<evidence type="ECO:0000256" key="5">
    <source>
        <dbReference type="ARBA" id="ARBA00023180"/>
    </source>
</evidence>
<keyword evidence="8" id="KW-1185">Reference proteome</keyword>